<proteinExistence type="predicted"/>
<organism evidence="2 3">
    <name type="scientific">Candidatus Colwellbacteria bacterium CG10_big_fil_rev_8_21_14_0_10_41_28</name>
    <dbReference type="NCBI Taxonomy" id="1974539"/>
    <lineage>
        <taxon>Bacteria</taxon>
        <taxon>Candidatus Colwelliibacteriota</taxon>
    </lineage>
</organism>
<evidence type="ECO:0000313" key="2">
    <source>
        <dbReference type="EMBL" id="PIR98399.1"/>
    </source>
</evidence>
<keyword evidence="1" id="KW-0732">Signal</keyword>
<evidence type="ECO:0000313" key="3">
    <source>
        <dbReference type="Proteomes" id="UP000230776"/>
    </source>
</evidence>
<protein>
    <submittedName>
        <fullName evidence="2">Uncharacterized protein</fullName>
    </submittedName>
</protein>
<gene>
    <name evidence="2" type="ORF">COT88_01855</name>
</gene>
<feature type="signal peptide" evidence="1">
    <location>
        <begin position="1"/>
        <end position="24"/>
    </location>
</feature>
<name>A0A2H0VJ75_9BACT</name>
<sequence length="131" mass="13569">MKRKYIIPGLMAIALFALPAVSLANTYQFVDTSGDLQSMEAANSSIALNTAPELGVHSGVILVEEGGIGGLVLPDDNPPANSGSDNYYQFVDTSGDIQGVWAASPSEALNTAHELGIHSGVILVDGTILVD</sequence>
<accession>A0A2H0VJ75</accession>
<feature type="chain" id="PRO_5013601188" evidence="1">
    <location>
        <begin position="25"/>
        <end position="131"/>
    </location>
</feature>
<dbReference type="AlphaFoldDB" id="A0A2H0VJ75"/>
<reference evidence="3" key="1">
    <citation type="submission" date="2017-09" db="EMBL/GenBank/DDBJ databases">
        <title>Depth-based differentiation of microbial function through sediment-hosted aquifers and enrichment of novel symbionts in the deep terrestrial subsurface.</title>
        <authorList>
            <person name="Probst A.J."/>
            <person name="Ladd B."/>
            <person name="Jarett J.K."/>
            <person name="Geller-Mcgrath D.E."/>
            <person name="Sieber C.M.K."/>
            <person name="Emerson J.B."/>
            <person name="Anantharaman K."/>
            <person name="Thomas B.C."/>
            <person name="Malmstrom R."/>
            <person name="Stieglmeier M."/>
            <person name="Klingl A."/>
            <person name="Woyke T."/>
            <person name="Ryan C.M."/>
            <person name="Banfield J.F."/>
        </authorList>
    </citation>
    <scope>NUCLEOTIDE SEQUENCE [LARGE SCALE GENOMIC DNA]</scope>
</reference>
<dbReference type="EMBL" id="PFAG01000017">
    <property type="protein sequence ID" value="PIR98399.1"/>
    <property type="molecule type" value="Genomic_DNA"/>
</dbReference>
<comment type="caution">
    <text evidence="2">The sequence shown here is derived from an EMBL/GenBank/DDBJ whole genome shotgun (WGS) entry which is preliminary data.</text>
</comment>
<evidence type="ECO:0000256" key="1">
    <source>
        <dbReference type="SAM" id="SignalP"/>
    </source>
</evidence>
<dbReference type="Proteomes" id="UP000230776">
    <property type="component" value="Unassembled WGS sequence"/>
</dbReference>